<name>A0A0H2ZVH6_MYCA1</name>
<reference evidence="7 8" key="1">
    <citation type="submission" date="2006-10" db="EMBL/GenBank/DDBJ databases">
        <authorList>
            <person name="Fleischmann R.D."/>
            <person name="Dodson R.J."/>
            <person name="Haft D.H."/>
            <person name="Merkel J.S."/>
            <person name="Nelson W.C."/>
            <person name="Fraser C.M."/>
        </authorList>
    </citation>
    <scope>NUCLEOTIDE SEQUENCE [LARGE SCALE GENOMIC DNA]</scope>
    <source>
        <strain evidence="7 8">104</strain>
    </source>
</reference>
<evidence type="ECO:0000259" key="6">
    <source>
        <dbReference type="PROSITE" id="PS51900"/>
    </source>
</evidence>
<dbReference type="PANTHER" id="PTHR30349">
    <property type="entry name" value="PHAGE INTEGRASE-RELATED"/>
    <property type="match status" value="1"/>
</dbReference>
<dbReference type="PANTHER" id="PTHR30349:SF64">
    <property type="entry name" value="PROPHAGE INTEGRASE INTD-RELATED"/>
    <property type="match status" value="1"/>
</dbReference>
<keyword evidence="2 4" id="KW-0238">DNA-binding</keyword>
<dbReference type="PROSITE" id="PS51900">
    <property type="entry name" value="CB"/>
    <property type="match status" value="1"/>
</dbReference>
<evidence type="ECO:0000256" key="1">
    <source>
        <dbReference type="ARBA" id="ARBA00008857"/>
    </source>
</evidence>
<dbReference type="KEGG" id="mav:MAV_2217"/>
<feature type="domain" description="Core-binding (CB)" evidence="6">
    <location>
        <begin position="75"/>
        <end position="152"/>
    </location>
</feature>
<dbReference type="HOGENOM" id="CLU_027562_17_5_11"/>
<dbReference type="AlphaFoldDB" id="A0A0H2ZVH6"/>
<comment type="similarity">
    <text evidence="1">Belongs to the 'phage' integrase family.</text>
</comment>
<dbReference type="CDD" id="cd01189">
    <property type="entry name" value="INT_ICEBs1_C_like"/>
    <property type="match status" value="1"/>
</dbReference>
<evidence type="ECO:0000313" key="8">
    <source>
        <dbReference type="Proteomes" id="UP000001574"/>
    </source>
</evidence>
<accession>A0A0H2ZVH6</accession>
<keyword evidence="3" id="KW-0233">DNA recombination</keyword>
<sequence>MDLWTKTVRDPDDTIRTVPSARHGRGMRWRATYVDDQSREHSRSFGRKVDAQRWLDEVTAAVVTGQYVDPKAGQITFRDYAERWRKMQVQRPSSRAHIETMLRRHAYPTLGDRQLTSILPSDVQAWVKGLQLAPATVGVVHGLVSTVMKSAIRDRRLAANPCDGTKLPKVQRPQIVPLTTEQVEAVRAELPAELQALVTLAAGTGLRQGECFGLTVDRVRFLERVLTVDRQLVTVAGQAPTFGPPKTRASNRAIPLPKVVADALAAHLAAFPAEPDGLVFTQQGKPITRSTFGYRWRAAVKEAKLPHGTGFHALRHYYASLLIRHGESVKTVQARLGHASAVETLDTYSHLWPDSDDRTRDAIDSVLGSTAYRLRTGQPATS</sequence>
<dbReference type="PROSITE" id="PS51898">
    <property type="entry name" value="TYR_RECOMBINASE"/>
    <property type="match status" value="1"/>
</dbReference>
<dbReference type="InterPro" id="IPR044068">
    <property type="entry name" value="CB"/>
</dbReference>
<dbReference type="GO" id="GO:0003677">
    <property type="term" value="F:DNA binding"/>
    <property type="evidence" value="ECO:0007669"/>
    <property type="project" value="UniProtKB-UniRule"/>
</dbReference>
<feature type="domain" description="Tyr recombinase" evidence="5">
    <location>
        <begin position="173"/>
        <end position="364"/>
    </location>
</feature>
<organism evidence="7 8">
    <name type="scientific">Mycobacterium avium (strain 104)</name>
    <dbReference type="NCBI Taxonomy" id="243243"/>
    <lineage>
        <taxon>Bacteria</taxon>
        <taxon>Bacillati</taxon>
        <taxon>Actinomycetota</taxon>
        <taxon>Actinomycetes</taxon>
        <taxon>Mycobacteriales</taxon>
        <taxon>Mycobacteriaceae</taxon>
        <taxon>Mycobacterium</taxon>
        <taxon>Mycobacterium avium complex (MAC)</taxon>
    </lineage>
</organism>
<evidence type="ECO:0000259" key="5">
    <source>
        <dbReference type="PROSITE" id="PS51898"/>
    </source>
</evidence>
<dbReference type="InterPro" id="IPR050090">
    <property type="entry name" value="Tyrosine_recombinase_XerCD"/>
</dbReference>
<dbReference type="InterPro" id="IPR010998">
    <property type="entry name" value="Integrase_recombinase_N"/>
</dbReference>
<dbReference type="Gene3D" id="1.10.443.10">
    <property type="entry name" value="Intergrase catalytic core"/>
    <property type="match status" value="1"/>
</dbReference>
<gene>
    <name evidence="7" type="ordered locus">MAV_2217</name>
</gene>
<dbReference type="InterPro" id="IPR002104">
    <property type="entry name" value="Integrase_catalytic"/>
</dbReference>
<dbReference type="Pfam" id="PF00589">
    <property type="entry name" value="Phage_integrase"/>
    <property type="match status" value="1"/>
</dbReference>
<evidence type="ECO:0000256" key="4">
    <source>
        <dbReference type="PROSITE-ProRule" id="PRU01248"/>
    </source>
</evidence>
<dbReference type="GO" id="GO:0006310">
    <property type="term" value="P:DNA recombination"/>
    <property type="evidence" value="ECO:0007669"/>
    <property type="project" value="UniProtKB-KW"/>
</dbReference>
<dbReference type="SUPFAM" id="SSF56349">
    <property type="entry name" value="DNA breaking-rejoining enzymes"/>
    <property type="match status" value="1"/>
</dbReference>
<evidence type="ECO:0000256" key="3">
    <source>
        <dbReference type="ARBA" id="ARBA00023172"/>
    </source>
</evidence>
<dbReference type="GO" id="GO:0015074">
    <property type="term" value="P:DNA integration"/>
    <property type="evidence" value="ECO:0007669"/>
    <property type="project" value="InterPro"/>
</dbReference>
<dbReference type="InterPro" id="IPR013762">
    <property type="entry name" value="Integrase-like_cat_sf"/>
</dbReference>
<dbReference type="EMBL" id="CP000479">
    <property type="protein sequence ID" value="ABK65686.1"/>
    <property type="molecule type" value="Genomic_DNA"/>
</dbReference>
<dbReference type="Proteomes" id="UP000001574">
    <property type="component" value="Chromosome"/>
</dbReference>
<evidence type="ECO:0000256" key="2">
    <source>
        <dbReference type="ARBA" id="ARBA00023125"/>
    </source>
</evidence>
<dbReference type="Gene3D" id="1.10.150.130">
    <property type="match status" value="1"/>
</dbReference>
<dbReference type="InterPro" id="IPR011010">
    <property type="entry name" value="DNA_brk_join_enz"/>
</dbReference>
<protein>
    <submittedName>
        <fullName evidence="7">TraSA:integrase fusion protein</fullName>
    </submittedName>
</protein>
<proteinExistence type="inferred from homology"/>
<dbReference type="Pfam" id="PF22022">
    <property type="entry name" value="Phage_int_M"/>
    <property type="match status" value="1"/>
</dbReference>
<dbReference type="RefSeq" id="WP_011724661.1">
    <property type="nucleotide sequence ID" value="NC_008595.1"/>
</dbReference>
<dbReference type="InterPro" id="IPR053876">
    <property type="entry name" value="Phage_int_M"/>
</dbReference>
<evidence type="ECO:0000313" key="7">
    <source>
        <dbReference type="EMBL" id="ABK65686.1"/>
    </source>
</evidence>